<dbReference type="PROSITE" id="PS50980">
    <property type="entry name" value="COA_CT_NTER"/>
    <property type="match status" value="1"/>
</dbReference>
<dbReference type="Pfam" id="PF01039">
    <property type="entry name" value="Carboxyl_trans"/>
    <property type="match status" value="1"/>
</dbReference>
<name>A0A7T4R1G2_9GAMM</name>
<dbReference type="AlphaFoldDB" id="A0A7T4R1G2"/>
<proteinExistence type="predicted"/>
<dbReference type="PROSITE" id="PS50989">
    <property type="entry name" value="COA_CT_CTER"/>
    <property type="match status" value="1"/>
</dbReference>
<dbReference type="FunFam" id="3.90.226.10:FF:000004">
    <property type="entry name" value="Methylcrotonoyl-CoA carboxylase beta chain"/>
    <property type="match status" value="1"/>
</dbReference>
<dbReference type="RefSeq" id="WP_198570075.1">
    <property type="nucleotide sequence ID" value="NZ_CP066167.1"/>
</dbReference>
<reference evidence="3 4" key="1">
    <citation type="submission" date="2020-12" db="EMBL/GenBank/DDBJ databases">
        <authorList>
            <person name="Shan Y."/>
        </authorList>
    </citation>
    <scope>NUCLEOTIDE SEQUENCE [LARGE SCALE GENOMIC DNA]</scope>
    <source>
        <strain evidence="4">csc3.9</strain>
    </source>
</reference>
<dbReference type="GO" id="GO:0006552">
    <property type="term" value="P:L-leucine catabolic process"/>
    <property type="evidence" value="ECO:0007669"/>
    <property type="project" value="TreeGrafter"/>
</dbReference>
<dbReference type="Proteomes" id="UP000596063">
    <property type="component" value="Chromosome"/>
</dbReference>
<dbReference type="InterPro" id="IPR045190">
    <property type="entry name" value="MCCB/AccD1-like"/>
</dbReference>
<dbReference type="EMBL" id="CP066167">
    <property type="protein sequence ID" value="QQD18584.1"/>
    <property type="molecule type" value="Genomic_DNA"/>
</dbReference>
<evidence type="ECO:0000313" key="3">
    <source>
        <dbReference type="EMBL" id="QQD18584.1"/>
    </source>
</evidence>
<dbReference type="InterPro" id="IPR034733">
    <property type="entry name" value="AcCoA_carboxyl_beta"/>
</dbReference>
<evidence type="ECO:0000259" key="1">
    <source>
        <dbReference type="PROSITE" id="PS50980"/>
    </source>
</evidence>
<sequence length="535" mass="59122">MRRIQSKLNTASQDYRDYRDHNLNLVRDFRERQERARSDRPQRDIDRLRNQNKMLPRERLDLLLDPGTPFLEFSSLGANMAYDGAAPSANCITGIGVVSGREVVIVAHDSSNKGGAWFPLTVKKMVRALDIALENRLNVIHLCDSAGGFLPMQSEVFGDKYMSGRIFRNQVQLSKMGCKQLALVFGHCTAGGAYVPGLCEYSVIVNGTGAVFLGGPPLVKAATGEDVTVDELGGAAMHTSVSGTCDYYAASEREAVAIGREIVQQWELPPKYPLQRDTPEDPYYDPYELYGVIPNDIKKQFDMREVIARLVDGSRFSEYQPDYGETLVCGMANIWGYKVGIIGNNGVLFNDSTLKAAHFMTLCNQNNIPLVFLQNITGYMVGKEYEQKGITKDGAKMLMVQGSVDVPKFTIMTNGSFGAGNYGMCGRAWDARTLFSWPNSQIAVMGSDQAANTLTTIKVNQLKRQGEQPTPEQLEHIRQEVLEDYTNTTSAYATSSEIWDDGIIDPVDTRNALAMSISVSLNAPFAGTNYGVLRL</sequence>
<protein>
    <submittedName>
        <fullName evidence="3">Methylcrotonoyl-CoA carboxylase</fullName>
    </submittedName>
</protein>
<dbReference type="SUPFAM" id="SSF52096">
    <property type="entry name" value="ClpP/crotonase"/>
    <property type="match status" value="2"/>
</dbReference>
<dbReference type="InterPro" id="IPR011763">
    <property type="entry name" value="COA_CT_C"/>
</dbReference>
<dbReference type="FunFam" id="3.90.226.10:FF:000030">
    <property type="entry name" value="Acetyl-CoA carboxylase carboxyltransferase subunit"/>
    <property type="match status" value="1"/>
</dbReference>
<dbReference type="KEGG" id="snan:I6N98_01525"/>
<dbReference type="PANTHER" id="PTHR22855">
    <property type="entry name" value="ACETYL, PROPIONYL, PYRUVATE, AND GLUTACONYL CARBOXYLASE-RELATED"/>
    <property type="match status" value="1"/>
</dbReference>
<evidence type="ECO:0000313" key="4">
    <source>
        <dbReference type="Proteomes" id="UP000596063"/>
    </source>
</evidence>
<evidence type="ECO:0000259" key="2">
    <source>
        <dbReference type="PROSITE" id="PS50989"/>
    </source>
</evidence>
<gene>
    <name evidence="3" type="ORF">I6N98_01525</name>
</gene>
<dbReference type="GO" id="GO:0004485">
    <property type="term" value="F:methylcrotonoyl-CoA carboxylase activity"/>
    <property type="evidence" value="ECO:0007669"/>
    <property type="project" value="TreeGrafter"/>
</dbReference>
<dbReference type="InterPro" id="IPR029045">
    <property type="entry name" value="ClpP/crotonase-like_dom_sf"/>
</dbReference>
<feature type="domain" description="CoA carboxyltransferase N-terminal" evidence="1">
    <location>
        <begin position="21"/>
        <end position="278"/>
    </location>
</feature>
<dbReference type="PANTHER" id="PTHR22855:SF13">
    <property type="entry name" value="METHYLCROTONOYL-COA CARBOXYLASE BETA CHAIN, MITOCHONDRIAL"/>
    <property type="match status" value="1"/>
</dbReference>
<dbReference type="InterPro" id="IPR011762">
    <property type="entry name" value="COA_CT_N"/>
</dbReference>
<dbReference type="GO" id="GO:1905202">
    <property type="term" value="C:methylcrotonoyl-CoA carboxylase complex"/>
    <property type="evidence" value="ECO:0007669"/>
    <property type="project" value="TreeGrafter"/>
</dbReference>
<organism evidence="3 4">
    <name type="scientific">Spongiibacter nanhainus</name>
    <dbReference type="NCBI Taxonomy" id="2794344"/>
    <lineage>
        <taxon>Bacteria</taxon>
        <taxon>Pseudomonadati</taxon>
        <taxon>Pseudomonadota</taxon>
        <taxon>Gammaproteobacteria</taxon>
        <taxon>Cellvibrionales</taxon>
        <taxon>Spongiibacteraceae</taxon>
        <taxon>Spongiibacter</taxon>
    </lineage>
</organism>
<feature type="domain" description="CoA carboxyltransferase C-terminal" evidence="2">
    <location>
        <begin position="275"/>
        <end position="527"/>
    </location>
</feature>
<dbReference type="Gene3D" id="3.90.226.10">
    <property type="entry name" value="2-enoyl-CoA Hydratase, Chain A, domain 1"/>
    <property type="match status" value="2"/>
</dbReference>
<keyword evidence="4" id="KW-1185">Reference proteome</keyword>
<accession>A0A7T4R1G2</accession>